<dbReference type="Pfam" id="PF10250">
    <property type="entry name" value="O-FucT"/>
    <property type="match status" value="1"/>
</dbReference>
<evidence type="ECO:0000256" key="11">
    <source>
        <dbReference type="ARBA" id="ARBA00023253"/>
    </source>
</evidence>
<evidence type="ECO:0000256" key="9">
    <source>
        <dbReference type="ARBA" id="ARBA00023136"/>
    </source>
</evidence>
<keyword evidence="12" id="KW-0119">Carbohydrate metabolism</keyword>
<evidence type="ECO:0000256" key="6">
    <source>
        <dbReference type="ARBA" id="ARBA00022692"/>
    </source>
</evidence>
<organism evidence="14 15">
    <name type="scientific">Nyssa sinensis</name>
    <dbReference type="NCBI Taxonomy" id="561372"/>
    <lineage>
        <taxon>Eukaryota</taxon>
        <taxon>Viridiplantae</taxon>
        <taxon>Streptophyta</taxon>
        <taxon>Embryophyta</taxon>
        <taxon>Tracheophyta</taxon>
        <taxon>Spermatophyta</taxon>
        <taxon>Magnoliopsida</taxon>
        <taxon>eudicotyledons</taxon>
        <taxon>Gunneridae</taxon>
        <taxon>Pentapetalae</taxon>
        <taxon>asterids</taxon>
        <taxon>Cornales</taxon>
        <taxon>Nyssaceae</taxon>
        <taxon>Nyssa</taxon>
    </lineage>
</organism>
<evidence type="ECO:0000313" key="14">
    <source>
        <dbReference type="EMBL" id="KAA8532849.1"/>
    </source>
</evidence>
<keyword evidence="7" id="KW-0735">Signal-anchor</keyword>
<evidence type="ECO:0000256" key="4">
    <source>
        <dbReference type="ARBA" id="ARBA00022676"/>
    </source>
</evidence>
<protein>
    <recommendedName>
        <fullName evidence="13">O-fucosyltransferase family protein</fullName>
    </recommendedName>
</protein>
<evidence type="ECO:0000256" key="2">
    <source>
        <dbReference type="ARBA" id="ARBA00004881"/>
    </source>
</evidence>
<reference evidence="14 15" key="1">
    <citation type="submission" date="2019-09" db="EMBL/GenBank/DDBJ databases">
        <title>A chromosome-level genome assembly of the Chinese tupelo Nyssa sinensis.</title>
        <authorList>
            <person name="Yang X."/>
            <person name="Kang M."/>
            <person name="Yang Y."/>
            <person name="Xiong H."/>
            <person name="Wang M."/>
            <person name="Zhang Z."/>
            <person name="Wang Z."/>
            <person name="Wu H."/>
            <person name="Ma T."/>
            <person name="Liu J."/>
            <person name="Xi Z."/>
        </authorList>
    </citation>
    <scope>NUCLEOTIDE SEQUENCE [LARGE SCALE GENOMIC DNA]</scope>
    <source>
        <strain evidence="14">J267</strain>
        <tissue evidence="14">Leaf</tissue>
    </source>
</reference>
<dbReference type="GO" id="GO:0016020">
    <property type="term" value="C:membrane"/>
    <property type="evidence" value="ECO:0007669"/>
    <property type="project" value="UniProtKB-SubCell"/>
</dbReference>
<dbReference type="FunFam" id="3.40.50.11350:FF:000011">
    <property type="entry name" value="O-fucosyltransferase 28"/>
    <property type="match status" value="1"/>
</dbReference>
<dbReference type="AlphaFoldDB" id="A0A5J5ARE2"/>
<sequence length="460" mass="52611">MSARARKAQMKMWAIRLTTIILLCACAVQFAALLETWVPRVVHSWSSFSLPPPRVYKSNGYLMISSNGGLNQMRAGICDMVAIARYMNVTLIVPELDKTSFWNDQSEFKDIFDVDYFISSLRDEVEIVKELPPNLKKIVEMGTFYSMPPVSWSNMSYYLHTILPRIEEYELLHLTHSDARLANNGIPLEVQKLRCRVSYKDLKFSPPIEKLGRKIVEILRAKGSFLVLHLRYEMDMLAFSGCTEGCTDEEVEELTKMRYDYPWWKDKVINSTKKRKEGSCPMTPEETALTLRALGIDRNIQVYIAAGDIYGGERRLATLAAAFPNLVKKETLLPPGDLLPFQNHSSQMAALDYIVSIESDIFFPTTGGNMAKVVEGHRRFLGFKKTIIPERKVLVDLIDDYNRGKLDWKKFSLLVKETHANRMGNPIKRVEIPGKPKDEDYFWSNPQECLPSVEEEASSI</sequence>
<dbReference type="PANTHER" id="PTHR31741">
    <property type="entry name" value="OS02G0726500 PROTEIN-RELATED"/>
    <property type="match status" value="1"/>
</dbReference>
<evidence type="ECO:0000256" key="13">
    <source>
        <dbReference type="ARBA" id="ARBA00030350"/>
    </source>
</evidence>
<comment type="similarity">
    <text evidence="3">Belongs to the glycosyltransferase GT106 family.</text>
</comment>
<dbReference type="InterPro" id="IPR019378">
    <property type="entry name" value="GDP-Fuc_O-FucTrfase"/>
</dbReference>
<dbReference type="PIRSF" id="PIRSF009360">
    <property type="entry name" value="UCP009360"/>
    <property type="match status" value="1"/>
</dbReference>
<dbReference type="GO" id="GO:0005737">
    <property type="term" value="C:cytoplasm"/>
    <property type="evidence" value="ECO:0007669"/>
    <property type="project" value="TreeGrafter"/>
</dbReference>
<evidence type="ECO:0000256" key="1">
    <source>
        <dbReference type="ARBA" id="ARBA00004606"/>
    </source>
</evidence>
<evidence type="ECO:0000256" key="5">
    <source>
        <dbReference type="ARBA" id="ARBA00022679"/>
    </source>
</evidence>
<evidence type="ECO:0000256" key="8">
    <source>
        <dbReference type="ARBA" id="ARBA00022989"/>
    </source>
</evidence>
<name>A0A5J5ARE2_9ASTE</name>
<dbReference type="EMBL" id="CM018042">
    <property type="protein sequence ID" value="KAA8532849.1"/>
    <property type="molecule type" value="Genomic_DNA"/>
</dbReference>
<dbReference type="GO" id="GO:0016757">
    <property type="term" value="F:glycosyltransferase activity"/>
    <property type="evidence" value="ECO:0007669"/>
    <property type="project" value="UniProtKB-KW"/>
</dbReference>
<keyword evidence="11" id="KW-0294">Fucose metabolism</keyword>
<dbReference type="CDD" id="cd11299">
    <property type="entry name" value="O-FucT_plant"/>
    <property type="match status" value="1"/>
</dbReference>
<evidence type="ECO:0000256" key="12">
    <source>
        <dbReference type="ARBA" id="ARBA00023277"/>
    </source>
</evidence>
<keyword evidence="4" id="KW-0328">Glycosyltransferase</keyword>
<accession>A0A5J5ARE2</accession>
<dbReference type="GO" id="GO:0006004">
    <property type="term" value="P:fucose metabolic process"/>
    <property type="evidence" value="ECO:0007669"/>
    <property type="project" value="UniProtKB-KW"/>
</dbReference>
<dbReference type="PANTHER" id="PTHR31741:SF45">
    <property type="entry name" value="O-FUCOSYLTRANSFERASE FAMILY PROTEIN"/>
    <property type="match status" value="1"/>
</dbReference>
<dbReference type="OrthoDB" id="1874781at2759"/>
<evidence type="ECO:0000256" key="7">
    <source>
        <dbReference type="ARBA" id="ARBA00022968"/>
    </source>
</evidence>
<dbReference type="Proteomes" id="UP000325577">
    <property type="component" value="Linkage Group LG19"/>
</dbReference>
<proteinExistence type="inferred from homology"/>
<dbReference type="InterPro" id="IPR024709">
    <property type="entry name" value="FucosylTrfase_pln"/>
</dbReference>
<keyword evidence="10" id="KW-0325">Glycoprotein</keyword>
<keyword evidence="6" id="KW-0812">Transmembrane</keyword>
<keyword evidence="8" id="KW-1133">Transmembrane helix</keyword>
<evidence type="ECO:0000313" key="15">
    <source>
        <dbReference type="Proteomes" id="UP000325577"/>
    </source>
</evidence>
<gene>
    <name evidence="14" type="ORF">F0562_033034</name>
</gene>
<comment type="pathway">
    <text evidence="2">Glycan metabolism.</text>
</comment>
<keyword evidence="15" id="KW-1185">Reference proteome</keyword>
<keyword evidence="9" id="KW-0472">Membrane</keyword>
<keyword evidence="5" id="KW-0808">Transferase</keyword>
<evidence type="ECO:0000256" key="10">
    <source>
        <dbReference type="ARBA" id="ARBA00023180"/>
    </source>
</evidence>
<evidence type="ECO:0000256" key="3">
    <source>
        <dbReference type="ARBA" id="ARBA00007737"/>
    </source>
</evidence>
<comment type="subcellular location">
    <subcellularLocation>
        <location evidence="1">Membrane</location>
        <topology evidence="1">Single-pass type II membrane protein</topology>
    </subcellularLocation>
</comment>